<proteinExistence type="predicted"/>
<feature type="region of interest" description="Disordered" evidence="1">
    <location>
        <begin position="131"/>
        <end position="169"/>
    </location>
</feature>
<gene>
    <name evidence="3" type="ORF">Lgee_1904</name>
</gene>
<organism evidence="3 4">
    <name type="scientific">Legionella geestiana</name>
    <dbReference type="NCBI Taxonomy" id="45065"/>
    <lineage>
        <taxon>Bacteria</taxon>
        <taxon>Pseudomonadati</taxon>
        <taxon>Pseudomonadota</taxon>
        <taxon>Gammaproteobacteria</taxon>
        <taxon>Legionellales</taxon>
        <taxon>Legionellaceae</taxon>
        <taxon>Legionella</taxon>
    </lineage>
</organism>
<keyword evidence="2" id="KW-0472">Membrane</keyword>
<reference evidence="3 4" key="1">
    <citation type="submission" date="2015-11" db="EMBL/GenBank/DDBJ databases">
        <title>Genomic analysis of 38 Legionella species identifies large and diverse effector repertoires.</title>
        <authorList>
            <person name="Burstein D."/>
            <person name="Amaro F."/>
            <person name="Zusman T."/>
            <person name="Lifshitz Z."/>
            <person name="Cohen O."/>
            <person name="Gilbert J.A."/>
            <person name="Pupko T."/>
            <person name="Shuman H.A."/>
            <person name="Segal G."/>
        </authorList>
    </citation>
    <scope>NUCLEOTIDE SEQUENCE [LARGE SCALE GENOMIC DNA]</scope>
    <source>
        <strain evidence="3 4">ATCC 49504</strain>
    </source>
</reference>
<dbReference type="STRING" id="45065.Lgee_1904"/>
<dbReference type="EMBL" id="LNYC01000072">
    <property type="protein sequence ID" value="KTC97243.1"/>
    <property type="molecule type" value="Genomic_DNA"/>
</dbReference>
<name>A0A0W0TNS1_9GAMM</name>
<accession>A0A0W0TNS1</accession>
<evidence type="ECO:0000313" key="4">
    <source>
        <dbReference type="Proteomes" id="UP000054785"/>
    </source>
</evidence>
<dbReference type="AlphaFoldDB" id="A0A0W0TNS1"/>
<evidence type="ECO:0000256" key="2">
    <source>
        <dbReference type="SAM" id="Phobius"/>
    </source>
</evidence>
<feature type="transmembrane region" description="Helical" evidence="2">
    <location>
        <begin position="74"/>
        <end position="92"/>
    </location>
</feature>
<dbReference type="PATRIC" id="fig|45065.4.peg.2067"/>
<keyword evidence="4" id="KW-1185">Reference proteome</keyword>
<keyword evidence="2" id="KW-1133">Transmembrane helix</keyword>
<dbReference type="Proteomes" id="UP000054785">
    <property type="component" value="Unassembled WGS sequence"/>
</dbReference>
<evidence type="ECO:0000313" key="3">
    <source>
        <dbReference type="EMBL" id="KTC97243.1"/>
    </source>
</evidence>
<dbReference type="RefSeq" id="WP_028385568.1">
    <property type="nucleotide sequence ID" value="NZ_CAAAHN010000002.1"/>
</dbReference>
<protein>
    <submittedName>
        <fullName evidence="3">Uncharacterized protein</fullName>
    </submittedName>
</protein>
<keyword evidence="2" id="KW-0812">Transmembrane</keyword>
<sequence length="169" mass="18075">MSESDFWRAGYRSTAHNRKAMRGNATAGLVTEFGNNPLDPPTVLLSKIPQAGISLFTAAFGDVKPVERVIQGGIGMVSCLQIVCAILMFVMQESCENRIFWVCVLAELLRYISPGLVILAGLPAELAKEKSGSGDEHALENPISNTPSAGALPQDNDNSDEEMGINPAI</sequence>
<comment type="caution">
    <text evidence="3">The sequence shown here is derived from an EMBL/GenBank/DDBJ whole genome shotgun (WGS) entry which is preliminary data.</text>
</comment>
<evidence type="ECO:0000256" key="1">
    <source>
        <dbReference type="SAM" id="MobiDB-lite"/>
    </source>
</evidence>